<comment type="caution">
    <text evidence="1">The sequence shown here is derived from an EMBL/GenBank/DDBJ whole genome shotgun (WGS) entry which is preliminary data.</text>
</comment>
<evidence type="ECO:0000313" key="2">
    <source>
        <dbReference type="Proteomes" id="UP001054252"/>
    </source>
</evidence>
<dbReference type="AlphaFoldDB" id="A0AAV5MQD2"/>
<dbReference type="EMBL" id="BPVZ01000535">
    <property type="protein sequence ID" value="GKV51752.1"/>
    <property type="molecule type" value="Genomic_DNA"/>
</dbReference>
<accession>A0AAV5MQD2</accession>
<keyword evidence="2" id="KW-1185">Reference proteome</keyword>
<gene>
    <name evidence="1" type="ORF">SLEP1_g58377</name>
</gene>
<name>A0AAV5MQD2_9ROSI</name>
<proteinExistence type="predicted"/>
<protein>
    <submittedName>
        <fullName evidence="1">Uncharacterized protein</fullName>
    </submittedName>
</protein>
<reference evidence="1 2" key="1">
    <citation type="journal article" date="2021" name="Commun. Biol.">
        <title>The genome of Shorea leprosula (Dipterocarpaceae) highlights the ecological relevance of drought in aseasonal tropical rainforests.</title>
        <authorList>
            <person name="Ng K.K.S."/>
            <person name="Kobayashi M.J."/>
            <person name="Fawcett J.A."/>
            <person name="Hatakeyama M."/>
            <person name="Paape T."/>
            <person name="Ng C.H."/>
            <person name="Ang C.C."/>
            <person name="Tnah L.H."/>
            <person name="Lee C.T."/>
            <person name="Nishiyama T."/>
            <person name="Sese J."/>
            <person name="O'Brien M.J."/>
            <person name="Copetti D."/>
            <person name="Mohd Noor M.I."/>
            <person name="Ong R.C."/>
            <person name="Putra M."/>
            <person name="Sireger I.Z."/>
            <person name="Indrioko S."/>
            <person name="Kosugi Y."/>
            <person name="Izuno A."/>
            <person name="Isagi Y."/>
            <person name="Lee S.L."/>
            <person name="Shimizu K.K."/>
        </authorList>
    </citation>
    <scope>NUCLEOTIDE SEQUENCE [LARGE SCALE GENOMIC DNA]</scope>
    <source>
        <strain evidence="1">214</strain>
    </source>
</reference>
<organism evidence="1 2">
    <name type="scientific">Rubroshorea leprosula</name>
    <dbReference type="NCBI Taxonomy" id="152421"/>
    <lineage>
        <taxon>Eukaryota</taxon>
        <taxon>Viridiplantae</taxon>
        <taxon>Streptophyta</taxon>
        <taxon>Embryophyta</taxon>
        <taxon>Tracheophyta</taxon>
        <taxon>Spermatophyta</taxon>
        <taxon>Magnoliopsida</taxon>
        <taxon>eudicotyledons</taxon>
        <taxon>Gunneridae</taxon>
        <taxon>Pentapetalae</taxon>
        <taxon>rosids</taxon>
        <taxon>malvids</taxon>
        <taxon>Malvales</taxon>
        <taxon>Dipterocarpaceae</taxon>
        <taxon>Rubroshorea</taxon>
    </lineage>
</organism>
<evidence type="ECO:0000313" key="1">
    <source>
        <dbReference type="EMBL" id="GKV51752.1"/>
    </source>
</evidence>
<sequence length="57" mass="6569">MWPILPWLYRNGGLEVMTWDILLCLPCPLKIFLSGFSGFSSRNGGFHLIHSVFQPFQ</sequence>
<dbReference type="Proteomes" id="UP001054252">
    <property type="component" value="Unassembled WGS sequence"/>
</dbReference>